<evidence type="ECO:0000313" key="2">
    <source>
        <dbReference type="EMBL" id="MPY54905.1"/>
    </source>
</evidence>
<proteinExistence type="predicted"/>
<dbReference type="AlphaFoldDB" id="A0A5N8X8K9"/>
<organism evidence="2 3">
    <name type="scientific">Streptomyces acidicola</name>
    <dbReference type="NCBI Taxonomy" id="2596892"/>
    <lineage>
        <taxon>Bacteria</taxon>
        <taxon>Bacillati</taxon>
        <taxon>Actinomycetota</taxon>
        <taxon>Actinomycetes</taxon>
        <taxon>Kitasatosporales</taxon>
        <taxon>Streptomycetaceae</taxon>
        <taxon>Streptomyces</taxon>
    </lineage>
</organism>
<dbReference type="Proteomes" id="UP000373149">
    <property type="component" value="Unassembled WGS sequence"/>
</dbReference>
<keyword evidence="3" id="KW-1185">Reference proteome</keyword>
<dbReference type="EMBL" id="VMNX01000336">
    <property type="protein sequence ID" value="MPY54905.1"/>
    <property type="molecule type" value="Genomic_DNA"/>
</dbReference>
<evidence type="ECO:0000256" key="1">
    <source>
        <dbReference type="SAM" id="MobiDB-lite"/>
    </source>
</evidence>
<reference evidence="2 3" key="1">
    <citation type="submission" date="2019-09" db="EMBL/GenBank/DDBJ databases">
        <authorList>
            <person name="Duangmal K."/>
            <person name="Teo W.F.A."/>
            <person name="Lipun K."/>
        </authorList>
    </citation>
    <scope>NUCLEOTIDE SEQUENCE [LARGE SCALE GENOMIC DNA]</scope>
    <source>
        <strain evidence="2 3">K1PN6</strain>
    </source>
</reference>
<gene>
    <name evidence="2" type="ORF">FPZ41_42695</name>
</gene>
<comment type="caution">
    <text evidence="2">The sequence shown here is derived from an EMBL/GenBank/DDBJ whole genome shotgun (WGS) entry which is preliminary data.</text>
</comment>
<feature type="region of interest" description="Disordered" evidence="1">
    <location>
        <begin position="25"/>
        <end position="76"/>
    </location>
</feature>
<evidence type="ECO:0000313" key="3">
    <source>
        <dbReference type="Proteomes" id="UP000373149"/>
    </source>
</evidence>
<protein>
    <submittedName>
        <fullName evidence="2">Uncharacterized protein</fullName>
    </submittedName>
</protein>
<accession>A0A5N8X8K9</accession>
<sequence>MISDGVVAPGSSGLGGELSGGLVVVTGRAGDDGGRGPGGRGAGSRLPVPAGWGSPSGGARVRGSEDTHNGGVGYGNRLNACGDQASRLCCGR</sequence>
<name>A0A5N8X8K9_9ACTN</name>